<name>A0A0F9T069_9ZZZZ</name>
<feature type="domain" description="4Fe-4S ferredoxin-type" evidence="7">
    <location>
        <begin position="19"/>
        <end position="50"/>
    </location>
</feature>
<dbReference type="InterPro" id="IPR009051">
    <property type="entry name" value="Helical_ferredxn"/>
</dbReference>
<evidence type="ECO:0000256" key="4">
    <source>
        <dbReference type="ARBA" id="ARBA00023004"/>
    </source>
</evidence>
<evidence type="ECO:0000256" key="5">
    <source>
        <dbReference type="ARBA" id="ARBA00023014"/>
    </source>
</evidence>
<evidence type="ECO:0000256" key="3">
    <source>
        <dbReference type="ARBA" id="ARBA00023002"/>
    </source>
</evidence>
<dbReference type="PANTHER" id="PTHR43255:SF1">
    <property type="entry name" value="IRON-SULFUR-BINDING OXIDOREDUCTASE FADF-RELATED"/>
    <property type="match status" value="1"/>
</dbReference>
<dbReference type="PROSITE" id="PS51379">
    <property type="entry name" value="4FE4S_FER_2"/>
    <property type="match status" value="1"/>
</dbReference>
<protein>
    <recommendedName>
        <fullName evidence="7">4Fe-4S ferredoxin-type domain-containing protein</fullName>
    </recommendedName>
</protein>
<organism evidence="8">
    <name type="scientific">marine sediment metagenome</name>
    <dbReference type="NCBI Taxonomy" id="412755"/>
    <lineage>
        <taxon>unclassified sequences</taxon>
        <taxon>metagenomes</taxon>
        <taxon>ecological metagenomes</taxon>
    </lineage>
</organism>
<evidence type="ECO:0000259" key="7">
    <source>
        <dbReference type="PROSITE" id="PS51379"/>
    </source>
</evidence>
<dbReference type="SUPFAM" id="SSF46548">
    <property type="entry name" value="alpha-helical ferredoxin"/>
    <property type="match status" value="1"/>
</dbReference>
<evidence type="ECO:0000313" key="8">
    <source>
        <dbReference type="EMBL" id="KKN74605.1"/>
    </source>
</evidence>
<keyword evidence="1" id="KW-0004">4Fe-4S</keyword>
<dbReference type="Gene3D" id="1.10.1060.10">
    <property type="entry name" value="Alpha-helical ferredoxin"/>
    <property type="match status" value="1"/>
</dbReference>
<accession>A0A0F9T069</accession>
<dbReference type="EMBL" id="LAZR01000323">
    <property type="protein sequence ID" value="KKN74605.1"/>
    <property type="molecule type" value="Genomic_DNA"/>
</dbReference>
<keyword evidence="5" id="KW-0411">Iron-sulfur</keyword>
<dbReference type="InterPro" id="IPR017896">
    <property type="entry name" value="4Fe4S_Fe-S-bd"/>
</dbReference>
<keyword evidence="2" id="KW-0479">Metal-binding</keyword>
<dbReference type="AlphaFoldDB" id="A0A0F9T069"/>
<evidence type="ECO:0000256" key="2">
    <source>
        <dbReference type="ARBA" id="ARBA00022723"/>
    </source>
</evidence>
<dbReference type="GO" id="GO:0046872">
    <property type="term" value="F:metal ion binding"/>
    <property type="evidence" value="ECO:0007669"/>
    <property type="project" value="UniProtKB-KW"/>
</dbReference>
<comment type="caution">
    <text evidence="8">The sequence shown here is derived from an EMBL/GenBank/DDBJ whole genome shotgun (WGS) entry which is preliminary data.</text>
</comment>
<dbReference type="Pfam" id="PF13183">
    <property type="entry name" value="Fer4_8"/>
    <property type="match status" value="1"/>
</dbReference>
<evidence type="ECO:0000256" key="6">
    <source>
        <dbReference type="SAM" id="MobiDB-lite"/>
    </source>
</evidence>
<dbReference type="GO" id="GO:0016491">
    <property type="term" value="F:oxidoreductase activity"/>
    <property type="evidence" value="ECO:0007669"/>
    <property type="project" value="UniProtKB-KW"/>
</dbReference>
<dbReference type="InterPro" id="IPR051460">
    <property type="entry name" value="HdrC_iron-sulfur_subunit"/>
</dbReference>
<dbReference type="InterPro" id="IPR017900">
    <property type="entry name" value="4Fe4S_Fe_S_CS"/>
</dbReference>
<dbReference type="GO" id="GO:0005886">
    <property type="term" value="C:plasma membrane"/>
    <property type="evidence" value="ECO:0007669"/>
    <property type="project" value="TreeGrafter"/>
</dbReference>
<sequence length="203" mass="23168">MKYVLDQEKIRPDLVRTIERLSGEDVRQCYQCGKCSAGCPIAADMDLPPNQVMRMLQLGLTDEALDSRTIWLCASCETCTTRCPREVDLAAVMDALRHEALRQGRKSPIRQIPFFNRTFLRLIKKYGRVFEMELIGRFNVGTLHFFKDVTKAPRLFFRGRLKLWPSFKGRKTARPAFQAVKNAQRHEPAEPPAADESAGNPTP</sequence>
<keyword evidence="4" id="KW-0408">Iron</keyword>
<gene>
    <name evidence="8" type="ORF">LCGC14_0389260</name>
</gene>
<dbReference type="GO" id="GO:0051539">
    <property type="term" value="F:4 iron, 4 sulfur cluster binding"/>
    <property type="evidence" value="ECO:0007669"/>
    <property type="project" value="UniProtKB-KW"/>
</dbReference>
<evidence type="ECO:0000256" key="1">
    <source>
        <dbReference type="ARBA" id="ARBA00022485"/>
    </source>
</evidence>
<reference evidence="8" key="1">
    <citation type="journal article" date="2015" name="Nature">
        <title>Complex archaea that bridge the gap between prokaryotes and eukaryotes.</title>
        <authorList>
            <person name="Spang A."/>
            <person name="Saw J.H."/>
            <person name="Jorgensen S.L."/>
            <person name="Zaremba-Niedzwiedzka K."/>
            <person name="Martijn J."/>
            <person name="Lind A.E."/>
            <person name="van Eijk R."/>
            <person name="Schleper C."/>
            <person name="Guy L."/>
            <person name="Ettema T.J."/>
        </authorList>
    </citation>
    <scope>NUCLEOTIDE SEQUENCE</scope>
</reference>
<feature type="region of interest" description="Disordered" evidence="6">
    <location>
        <begin position="175"/>
        <end position="203"/>
    </location>
</feature>
<keyword evidence="3" id="KW-0560">Oxidoreductase</keyword>
<dbReference type="PANTHER" id="PTHR43255">
    <property type="entry name" value="IRON-SULFUR-BINDING OXIDOREDUCTASE FADF-RELATED-RELATED"/>
    <property type="match status" value="1"/>
</dbReference>
<proteinExistence type="predicted"/>
<dbReference type="PROSITE" id="PS00198">
    <property type="entry name" value="4FE4S_FER_1"/>
    <property type="match status" value="2"/>
</dbReference>